<dbReference type="EMBL" id="JACIDT010000002">
    <property type="protein sequence ID" value="MBB3925047.1"/>
    <property type="molecule type" value="Genomic_DNA"/>
</dbReference>
<dbReference type="Pfam" id="PF05135">
    <property type="entry name" value="Phage_connect_1"/>
    <property type="match status" value="1"/>
</dbReference>
<evidence type="ECO:0008006" key="3">
    <source>
        <dbReference type="Google" id="ProtNLM"/>
    </source>
</evidence>
<dbReference type="CDD" id="cd08054">
    <property type="entry name" value="gp6"/>
    <property type="match status" value="1"/>
</dbReference>
<reference evidence="1 2" key="1">
    <citation type="submission" date="2020-08" db="EMBL/GenBank/DDBJ databases">
        <title>Genomic Encyclopedia of Type Strains, Phase IV (KMG-IV): sequencing the most valuable type-strain genomes for metagenomic binning, comparative biology and taxonomic classification.</title>
        <authorList>
            <person name="Goeker M."/>
        </authorList>
    </citation>
    <scope>NUCLEOTIDE SEQUENCE [LARGE SCALE GENOMIC DNA]</scope>
    <source>
        <strain evidence="1 2">DSM 26189</strain>
    </source>
</reference>
<dbReference type="InterPro" id="IPR021146">
    <property type="entry name" value="Phage_gp6-like_head-tail"/>
</dbReference>
<organism evidence="1 2">
    <name type="scientific">Sphingobium jiangsuense</name>
    <dbReference type="NCBI Taxonomy" id="870476"/>
    <lineage>
        <taxon>Bacteria</taxon>
        <taxon>Pseudomonadati</taxon>
        <taxon>Pseudomonadota</taxon>
        <taxon>Alphaproteobacteria</taxon>
        <taxon>Sphingomonadales</taxon>
        <taxon>Sphingomonadaceae</taxon>
        <taxon>Sphingobium</taxon>
    </lineage>
</organism>
<dbReference type="Proteomes" id="UP000571950">
    <property type="component" value="Unassembled WGS sequence"/>
</dbReference>
<gene>
    <name evidence="1" type="ORF">GGR43_000748</name>
</gene>
<dbReference type="Gene3D" id="1.10.3230.30">
    <property type="entry name" value="Phage gp6-like head-tail connector protein"/>
    <property type="match status" value="1"/>
</dbReference>
<keyword evidence="2" id="KW-1185">Reference proteome</keyword>
<dbReference type="RefSeq" id="WP_188070605.1">
    <property type="nucleotide sequence ID" value="NZ_BSPS01000022.1"/>
</dbReference>
<evidence type="ECO:0000313" key="2">
    <source>
        <dbReference type="Proteomes" id="UP000571950"/>
    </source>
</evidence>
<accession>A0A7W6FNZ9</accession>
<comment type="caution">
    <text evidence="1">The sequence shown here is derived from an EMBL/GenBank/DDBJ whole genome shotgun (WGS) entry which is preliminary data.</text>
</comment>
<sequence>MAEPLTLEQAKAQLRVLDEDEDDLIGAAIVDARGWIENYTGRSFAEIVGDDEVPPVLLRAMRLLVAGFYGDRETGGLAGDVEVSARRLCGRFKVRKL</sequence>
<dbReference type="NCBIfam" id="TIGR01560">
    <property type="entry name" value="put_DNA_pack"/>
    <property type="match status" value="1"/>
</dbReference>
<protein>
    <recommendedName>
        <fullName evidence="3">Phage gp6-like head-tail connector protein</fullName>
    </recommendedName>
</protein>
<proteinExistence type="predicted"/>
<dbReference type="AlphaFoldDB" id="A0A7W6FNZ9"/>
<dbReference type="InterPro" id="IPR006450">
    <property type="entry name" value="Phage_HK97_gp6-like"/>
</dbReference>
<evidence type="ECO:0000313" key="1">
    <source>
        <dbReference type="EMBL" id="MBB3925047.1"/>
    </source>
</evidence>
<name>A0A7W6FNZ9_9SPHN</name>